<dbReference type="RefSeq" id="WP_340345070.1">
    <property type="nucleotide sequence ID" value="NZ_JBBKZT010000012.1"/>
</dbReference>
<evidence type="ECO:0000313" key="2">
    <source>
        <dbReference type="Proteomes" id="UP001385892"/>
    </source>
</evidence>
<evidence type="ECO:0008006" key="3">
    <source>
        <dbReference type="Google" id="ProtNLM"/>
    </source>
</evidence>
<dbReference type="Gene3D" id="3.10.180.10">
    <property type="entry name" value="2,3-Dihydroxybiphenyl 1,2-Dioxygenase, domain 1"/>
    <property type="match status" value="1"/>
</dbReference>
<evidence type="ECO:0000313" key="1">
    <source>
        <dbReference type="EMBL" id="MEJ8849922.1"/>
    </source>
</evidence>
<accession>A0ABU8WTU1</accession>
<keyword evidence="2" id="KW-1185">Reference proteome</keyword>
<dbReference type="InterPro" id="IPR029068">
    <property type="entry name" value="Glyas_Bleomycin-R_OHBP_Dase"/>
</dbReference>
<dbReference type="Proteomes" id="UP001385892">
    <property type="component" value="Unassembled WGS sequence"/>
</dbReference>
<sequence length="47" mass="5360">MKVTGVVEKYGVRLTPLEEQPWAMIDFTLTDPAGVCWRIGQNIDRKP</sequence>
<gene>
    <name evidence="1" type="ORF">WKW82_24975</name>
</gene>
<name>A0ABU8WTU1_9BURK</name>
<protein>
    <recommendedName>
        <fullName evidence="3">Glyoxalase</fullName>
    </recommendedName>
</protein>
<reference evidence="1 2" key="1">
    <citation type="submission" date="2024-03" db="EMBL/GenBank/DDBJ databases">
        <title>Novel species of the genus Variovorax.</title>
        <authorList>
            <person name="Liu Q."/>
            <person name="Xin Y.-H."/>
        </authorList>
    </citation>
    <scope>NUCLEOTIDE SEQUENCE [LARGE SCALE GENOMIC DNA]</scope>
    <source>
        <strain evidence="1 2">KACC 18900</strain>
    </source>
</reference>
<dbReference type="EMBL" id="JBBKZT010000012">
    <property type="protein sequence ID" value="MEJ8849922.1"/>
    <property type="molecule type" value="Genomic_DNA"/>
</dbReference>
<organism evidence="1 2">
    <name type="scientific">Variovorax rhizosphaerae</name>
    <dbReference type="NCBI Taxonomy" id="1836200"/>
    <lineage>
        <taxon>Bacteria</taxon>
        <taxon>Pseudomonadati</taxon>
        <taxon>Pseudomonadota</taxon>
        <taxon>Betaproteobacteria</taxon>
        <taxon>Burkholderiales</taxon>
        <taxon>Comamonadaceae</taxon>
        <taxon>Variovorax</taxon>
    </lineage>
</organism>
<comment type="caution">
    <text evidence="1">The sequence shown here is derived from an EMBL/GenBank/DDBJ whole genome shotgun (WGS) entry which is preliminary data.</text>
</comment>
<dbReference type="SUPFAM" id="SSF54593">
    <property type="entry name" value="Glyoxalase/Bleomycin resistance protein/Dihydroxybiphenyl dioxygenase"/>
    <property type="match status" value="1"/>
</dbReference>
<proteinExistence type="predicted"/>